<proteinExistence type="predicted"/>
<dbReference type="AlphaFoldDB" id="A0A426X853"/>
<accession>A0A426X853</accession>
<protein>
    <submittedName>
        <fullName evidence="1">Uncharacterized protein</fullName>
    </submittedName>
</protein>
<name>A0A426X853_ENSVE</name>
<evidence type="ECO:0000313" key="2">
    <source>
        <dbReference type="Proteomes" id="UP000287651"/>
    </source>
</evidence>
<gene>
    <name evidence="1" type="ORF">B296_00049188</name>
</gene>
<sequence length="184" mass="20131">RHTQKTVDFGAQTFHPPNLPYPFNRSTYPSLHNAANSDLSQPSSLIAASSDPLRQRSYQQQSFTAICLHRSRSNISLPTVLIAPSNKLNRTSSGLSLLITAVLLRNSRAHRCPVFLLLQPHPCCDHATRSHEVAVQAQPQPMSLLLSSTSTIAAAFRLRSLGCHLPTDISNMKNNSLDDIAASP</sequence>
<evidence type="ECO:0000313" key="1">
    <source>
        <dbReference type="EMBL" id="RRT35663.1"/>
    </source>
</evidence>
<dbReference type="EMBL" id="AMZH03024688">
    <property type="protein sequence ID" value="RRT35663.1"/>
    <property type="molecule type" value="Genomic_DNA"/>
</dbReference>
<comment type="caution">
    <text evidence="1">The sequence shown here is derived from an EMBL/GenBank/DDBJ whole genome shotgun (WGS) entry which is preliminary data.</text>
</comment>
<reference evidence="1 2" key="1">
    <citation type="journal article" date="2014" name="Agronomy (Basel)">
        <title>A Draft Genome Sequence for Ensete ventricosum, the Drought-Tolerant Tree Against Hunger.</title>
        <authorList>
            <person name="Harrison J."/>
            <person name="Moore K.A."/>
            <person name="Paszkiewicz K."/>
            <person name="Jones T."/>
            <person name="Grant M."/>
            <person name="Ambacheew D."/>
            <person name="Muzemil S."/>
            <person name="Studholme D.J."/>
        </authorList>
    </citation>
    <scope>NUCLEOTIDE SEQUENCE [LARGE SCALE GENOMIC DNA]</scope>
</reference>
<organism evidence="1 2">
    <name type="scientific">Ensete ventricosum</name>
    <name type="common">Abyssinian banana</name>
    <name type="synonym">Musa ensete</name>
    <dbReference type="NCBI Taxonomy" id="4639"/>
    <lineage>
        <taxon>Eukaryota</taxon>
        <taxon>Viridiplantae</taxon>
        <taxon>Streptophyta</taxon>
        <taxon>Embryophyta</taxon>
        <taxon>Tracheophyta</taxon>
        <taxon>Spermatophyta</taxon>
        <taxon>Magnoliopsida</taxon>
        <taxon>Liliopsida</taxon>
        <taxon>Zingiberales</taxon>
        <taxon>Musaceae</taxon>
        <taxon>Ensete</taxon>
    </lineage>
</organism>
<dbReference type="Proteomes" id="UP000287651">
    <property type="component" value="Unassembled WGS sequence"/>
</dbReference>
<feature type="non-terminal residue" evidence="1">
    <location>
        <position position="1"/>
    </location>
</feature>